<dbReference type="PANTHER" id="PTHR41695">
    <property type="entry name" value="1,4-ALPHA-GLUCAN BRANCHING ENZYME RV3031-RELATED"/>
    <property type="match status" value="1"/>
</dbReference>
<name>A0ABW1JJ30_9ACTN</name>
<dbReference type="Gene3D" id="3.20.110.10">
    <property type="entry name" value="Glycoside hydrolase 38, N terminal domain"/>
    <property type="match status" value="1"/>
</dbReference>
<feature type="compositionally biased region" description="Basic and acidic residues" evidence="4">
    <location>
        <begin position="478"/>
        <end position="493"/>
    </location>
</feature>
<feature type="domain" description="Glycoside hydrolase family 57 N-terminal" evidence="5">
    <location>
        <begin position="9"/>
        <end position="366"/>
    </location>
</feature>
<dbReference type="InterPro" id="IPR027291">
    <property type="entry name" value="Glyco_hydro_38_N_sf"/>
</dbReference>
<dbReference type="Pfam" id="PF03065">
    <property type="entry name" value="Glyco_hydro_57"/>
    <property type="match status" value="1"/>
</dbReference>
<dbReference type="InterPro" id="IPR015293">
    <property type="entry name" value="BE_C"/>
</dbReference>
<keyword evidence="8" id="KW-1185">Reference proteome</keyword>
<reference evidence="8" key="1">
    <citation type="journal article" date="2019" name="Int. J. Syst. Evol. Microbiol.">
        <title>The Global Catalogue of Microorganisms (GCM) 10K type strain sequencing project: providing services to taxonomists for standard genome sequencing and annotation.</title>
        <authorList>
            <consortium name="The Broad Institute Genomics Platform"/>
            <consortium name="The Broad Institute Genome Sequencing Center for Infectious Disease"/>
            <person name="Wu L."/>
            <person name="Ma J."/>
        </authorList>
    </citation>
    <scope>NUCLEOTIDE SEQUENCE [LARGE SCALE GENOMIC DNA]</scope>
    <source>
        <strain evidence="8">KACC 14249</strain>
    </source>
</reference>
<proteinExistence type="inferred from homology"/>
<dbReference type="Proteomes" id="UP001596189">
    <property type="component" value="Unassembled WGS sequence"/>
</dbReference>
<dbReference type="InterPro" id="IPR028995">
    <property type="entry name" value="Glyco_hydro_57/38_cen_sf"/>
</dbReference>
<dbReference type="InterPro" id="IPR011330">
    <property type="entry name" value="Glyco_hydro/deAcase_b/a-brl"/>
</dbReference>
<sequence length="509" mass="55573">MSDPVGAFALVLHSHLPWLAHHGRWPVGEEWLHQAWASSYLPLTRLLDELADEGRRDVLTLGVTPVLAAQLDDPGCLAATETWVGMWQARAAELSTRTDPRWRELASREFLAGAQAARSLATRWRAGGSPVLRSLADAGVIELLGGPATHPFLPLLDDRVGRFALSAGLDDARARFGGFGGGIWAPECGYSPGLEQLYAAAGVSHFLADEVTLAAGGRPTSAAWTVRGSGVAVFGRDLTVTDRIWSSRTGYPTGADYRDFHAIDHASGLHPYRVTGAGVPSDAKALYEPARAVAAVERDAQDFVRRVRDRLREVADRDGQPGLVVAAYDTELFGHWWHEGPAFLRRVLRLLPEAGVRLTTLRGALEAGAARGDVALPAGSWGAGKDFRVWDGPMVKPLVDEGFWVQRRLLDVVGEEARAGRLLVRRPDLDQLARQALLTLSSDWAFMVSRDQAADYAWRRADEHRAAFHRLAELVQRRDPGAQDESRRQREVDGPFGDLDARILAAQGG</sequence>
<feature type="region of interest" description="Disordered" evidence="4">
    <location>
        <begin position="478"/>
        <end position="499"/>
    </location>
</feature>
<comment type="similarity">
    <text evidence="1 3">Belongs to the glycosyl hydrolase 57 family.</text>
</comment>
<dbReference type="EMBL" id="JBHSRD010000006">
    <property type="protein sequence ID" value="MFC6008768.1"/>
    <property type="molecule type" value="Genomic_DNA"/>
</dbReference>
<evidence type="ECO:0000259" key="5">
    <source>
        <dbReference type="Pfam" id="PF03065"/>
    </source>
</evidence>
<dbReference type="SUPFAM" id="SSF88713">
    <property type="entry name" value="Glycoside hydrolase/deacetylase"/>
    <property type="match status" value="1"/>
</dbReference>
<dbReference type="Gene3D" id="1.20.1430.10">
    <property type="entry name" value="Families 57/38 glycoside transferase, middle domain"/>
    <property type="match status" value="1"/>
</dbReference>
<comment type="caution">
    <text evidence="7">The sequence shown here is derived from an EMBL/GenBank/DDBJ whole genome shotgun (WGS) entry which is preliminary data.</text>
</comment>
<evidence type="ECO:0000256" key="2">
    <source>
        <dbReference type="ARBA" id="ARBA00023277"/>
    </source>
</evidence>
<gene>
    <name evidence="7" type="ORF">ACFQDO_16670</name>
</gene>
<dbReference type="Pfam" id="PF09210">
    <property type="entry name" value="BE_C"/>
    <property type="match status" value="1"/>
</dbReference>
<protein>
    <submittedName>
        <fullName evidence="7">1,4-alpha-glucan branching protein domain-containing protein</fullName>
    </submittedName>
</protein>
<evidence type="ECO:0000259" key="6">
    <source>
        <dbReference type="Pfam" id="PF09210"/>
    </source>
</evidence>
<dbReference type="RefSeq" id="WP_345714713.1">
    <property type="nucleotide sequence ID" value="NZ_BAABFP010000002.1"/>
</dbReference>
<evidence type="ECO:0000313" key="7">
    <source>
        <dbReference type="EMBL" id="MFC6008768.1"/>
    </source>
</evidence>
<evidence type="ECO:0000256" key="1">
    <source>
        <dbReference type="ARBA" id="ARBA00006821"/>
    </source>
</evidence>
<evidence type="ECO:0000256" key="4">
    <source>
        <dbReference type="SAM" id="MobiDB-lite"/>
    </source>
</evidence>
<dbReference type="InterPro" id="IPR037090">
    <property type="entry name" value="57_glycoside_trans_central"/>
</dbReference>
<evidence type="ECO:0000256" key="3">
    <source>
        <dbReference type="RuleBase" id="RU361196"/>
    </source>
</evidence>
<accession>A0ABW1JJ30</accession>
<dbReference type="PANTHER" id="PTHR41695:SF1">
    <property type="entry name" value="1,4-ALPHA-GLUCAN BRANCHING ENZYME TK1436"/>
    <property type="match status" value="1"/>
</dbReference>
<organism evidence="7 8">
    <name type="scientific">Angustibacter luteus</name>
    <dbReference type="NCBI Taxonomy" id="658456"/>
    <lineage>
        <taxon>Bacteria</taxon>
        <taxon>Bacillati</taxon>
        <taxon>Actinomycetota</taxon>
        <taxon>Actinomycetes</taxon>
        <taxon>Kineosporiales</taxon>
        <taxon>Kineosporiaceae</taxon>
    </lineage>
</organism>
<evidence type="ECO:0000313" key="8">
    <source>
        <dbReference type="Proteomes" id="UP001596189"/>
    </source>
</evidence>
<feature type="domain" description="1,4-alpha-glucan branching enzyme C-terminal" evidence="6">
    <location>
        <begin position="408"/>
        <end position="503"/>
    </location>
</feature>
<dbReference type="InterPro" id="IPR004300">
    <property type="entry name" value="Glyco_hydro_57_N"/>
</dbReference>
<dbReference type="SUPFAM" id="SSF88688">
    <property type="entry name" value="Families 57/38 glycoside transferase middle domain"/>
    <property type="match status" value="1"/>
</dbReference>
<keyword evidence="2 3" id="KW-0119">Carbohydrate metabolism</keyword>
<dbReference type="InterPro" id="IPR040042">
    <property type="entry name" value="Branching_enz_MT3115-like"/>
</dbReference>